<dbReference type="KEGG" id="ypa:YPA_2983"/>
<dbReference type="GeneID" id="57975232"/>
<keyword evidence="3" id="KW-1134">Transmembrane beta strand</keyword>
<dbReference type="Gene3D" id="1.20.1600.10">
    <property type="entry name" value="Outer membrane efflux proteins (OEP)"/>
    <property type="match status" value="1"/>
</dbReference>
<feature type="coiled-coil region" evidence="4">
    <location>
        <begin position="179"/>
        <end position="206"/>
    </location>
</feature>
<keyword evidence="3" id="KW-0472">Membrane</keyword>
<dbReference type="EMBL" id="CP000308">
    <property type="protein sequence ID" value="ABG14945.1"/>
    <property type="molecule type" value="Genomic_DNA"/>
</dbReference>
<evidence type="ECO:0000256" key="4">
    <source>
        <dbReference type="SAM" id="Coils"/>
    </source>
</evidence>
<organism evidence="5 6">
    <name type="scientific">Yersinia pestis bv. Antiqua (strain Antiqua)</name>
    <dbReference type="NCBI Taxonomy" id="360102"/>
    <lineage>
        <taxon>Bacteria</taxon>
        <taxon>Pseudomonadati</taxon>
        <taxon>Pseudomonadota</taxon>
        <taxon>Gammaproteobacteria</taxon>
        <taxon>Enterobacterales</taxon>
        <taxon>Yersiniaceae</taxon>
        <taxon>Yersinia</taxon>
    </lineage>
</organism>
<name>A0A0E1NQX2_YERPA</name>
<dbReference type="PROSITE" id="PS51257">
    <property type="entry name" value="PROKAR_LIPOPROTEIN"/>
    <property type="match status" value="1"/>
</dbReference>
<proteinExistence type="inferred from homology"/>
<keyword evidence="4" id="KW-0175">Coiled coil</keyword>
<evidence type="ECO:0000256" key="2">
    <source>
        <dbReference type="ARBA" id="ARBA00007613"/>
    </source>
</evidence>
<protein>
    <submittedName>
        <fullName evidence="5">Outer membrane efflux lipoprotein</fullName>
    </submittedName>
</protein>
<keyword evidence="3 5" id="KW-0449">Lipoprotein</keyword>
<dbReference type="NCBIfam" id="TIGR01845">
    <property type="entry name" value="outer_NodT"/>
    <property type="match status" value="1"/>
</dbReference>
<comment type="subcellular location">
    <subcellularLocation>
        <location evidence="1 3">Cell outer membrane</location>
        <topology evidence="1 3">Lipid-anchor</topology>
    </subcellularLocation>
</comment>
<dbReference type="RefSeq" id="WP_002209268.1">
    <property type="nucleotide sequence ID" value="NC_008150.1"/>
</dbReference>
<dbReference type="AlphaFoldDB" id="A0A0E1NQX2"/>
<evidence type="ECO:0000313" key="5">
    <source>
        <dbReference type="EMBL" id="ABG14945.1"/>
    </source>
</evidence>
<reference evidence="5 6" key="1">
    <citation type="journal article" date="2006" name="J. Bacteriol.">
        <title>Complete genome sequence of Yersinia pestis strains Antiqua and Nepal516: evidence of gene reduction in an emerging pathogen.</title>
        <authorList>
            <person name="Chain P.S."/>
            <person name="Hu P."/>
            <person name="Malfatti S.A."/>
            <person name="Radnedge L."/>
            <person name="Larimer F."/>
            <person name="Vergez L.M."/>
            <person name="Worsham P."/>
            <person name="Chu M.C."/>
            <person name="Andersen G.L."/>
        </authorList>
    </citation>
    <scope>NUCLEOTIDE SEQUENCE [LARGE SCALE GENOMIC DNA]</scope>
    <source>
        <strain evidence="5 6">Antiqua</strain>
    </source>
</reference>
<dbReference type="GO" id="GO:0009279">
    <property type="term" value="C:cell outer membrane"/>
    <property type="evidence" value="ECO:0007669"/>
    <property type="project" value="UniProtKB-SubCell"/>
</dbReference>
<sequence length="468" mass="49700" precursor="true">MFSRILILSLPALLAGCISLDPDYQRPVAPVPATLPYSTASSSKAADIPWQETIIDPKLRQVIALALESNRDLRQAIADIEAARAQYGVQRAAQIPTVNAGVNGSRGRGLSDTSDGNNNTAISQSYGAQASVSAFELDLFGKKSSLSHAEFETYLATEEAAKTTRITLIADTATAWVTLAADQNQLLLAEETLKSAEQSLKLAQLRQKNGIASRIDVAAMETLYQSARADVAQYKTTVAQDKNALDLLVGQPVAAHLLPVTASTLPEVIKAVPVGLSSDVLLNRPDVLEAEHKLKSANANIGAARAAFFPSVTLTASGGVSSSALSTLLSEGAGIWSLAPAITLPIFDGGANRAALEYSQAQKTGYIAAYEKAIQTAFKEVADALARKATIQEQRAAQQAYVAAAQESVELAQKRYKQGIDTYLNMLDAQRTLYAAQTRLIAVQQIQTNNLITLYKVLGGGVSDVAKE</sequence>
<dbReference type="HOGENOM" id="CLU_012817_13_3_6"/>
<dbReference type="Pfam" id="PF02321">
    <property type="entry name" value="OEP"/>
    <property type="match status" value="2"/>
</dbReference>
<keyword evidence="3" id="KW-0564">Palmitate</keyword>
<dbReference type="GO" id="GO:0015562">
    <property type="term" value="F:efflux transmembrane transporter activity"/>
    <property type="evidence" value="ECO:0007669"/>
    <property type="project" value="InterPro"/>
</dbReference>
<accession>A0A0E1NQX2</accession>
<evidence type="ECO:0000256" key="1">
    <source>
        <dbReference type="ARBA" id="ARBA00004459"/>
    </source>
</evidence>
<dbReference type="InterPro" id="IPR010131">
    <property type="entry name" value="MdtP/NodT-like"/>
</dbReference>
<dbReference type="SUPFAM" id="SSF56954">
    <property type="entry name" value="Outer membrane efflux proteins (OEP)"/>
    <property type="match status" value="1"/>
</dbReference>
<keyword evidence="3" id="KW-0812">Transmembrane</keyword>
<dbReference type="InterPro" id="IPR003423">
    <property type="entry name" value="OMP_efflux"/>
</dbReference>
<evidence type="ECO:0000313" key="6">
    <source>
        <dbReference type="Proteomes" id="UP000001971"/>
    </source>
</evidence>
<dbReference type="PANTHER" id="PTHR30203">
    <property type="entry name" value="OUTER MEMBRANE CATION EFFLUX PROTEIN"/>
    <property type="match status" value="1"/>
</dbReference>
<dbReference type="Proteomes" id="UP000001971">
    <property type="component" value="Chromosome"/>
</dbReference>
<dbReference type="Gene3D" id="2.20.200.10">
    <property type="entry name" value="Outer membrane efflux proteins (OEP)"/>
    <property type="match status" value="1"/>
</dbReference>
<dbReference type="PATRIC" id="fig|360102.15.peg.1679"/>
<dbReference type="PANTHER" id="PTHR30203:SF32">
    <property type="entry name" value="CATION EFFLUX SYSTEM PROTEIN CUSC"/>
    <property type="match status" value="1"/>
</dbReference>
<evidence type="ECO:0000256" key="3">
    <source>
        <dbReference type="RuleBase" id="RU362097"/>
    </source>
</evidence>
<comment type="similarity">
    <text evidence="2 3">Belongs to the outer membrane factor (OMF) (TC 1.B.17) family.</text>
</comment>
<gene>
    <name evidence="5" type="ordered locus">YPA_2983</name>
</gene>